<proteinExistence type="predicted"/>
<sequence>MGAARTWSSADVETGLPAPLPNRCRSLGTRPNPGDPVLGDLVFRDRPVRPTPPPRFGPLVVCRSEPRPATARGQRRRRRESMTATPTPTDGRGVLRFADRSRRTRSETPALTPHRHSLLTILINNLSIKK</sequence>
<gene>
    <name evidence="2" type="ORF">FTUN_6378</name>
</gene>
<feature type="compositionally biased region" description="Polar residues" evidence="1">
    <location>
        <begin position="1"/>
        <end position="11"/>
    </location>
</feature>
<feature type="region of interest" description="Disordered" evidence="1">
    <location>
        <begin position="1"/>
        <end position="110"/>
    </location>
</feature>
<dbReference type="Proteomes" id="UP000503447">
    <property type="component" value="Chromosome"/>
</dbReference>
<evidence type="ECO:0000256" key="1">
    <source>
        <dbReference type="SAM" id="MobiDB-lite"/>
    </source>
</evidence>
<reference evidence="3" key="1">
    <citation type="submission" date="2020-05" db="EMBL/GenBank/DDBJ databases">
        <title>Frigoriglobus tundricola gen. nov., sp. nov., a psychrotolerant cellulolytic planctomycete of the family Gemmataceae with two divergent copies of 16S rRNA gene.</title>
        <authorList>
            <person name="Kulichevskaya I.S."/>
            <person name="Ivanova A.A."/>
            <person name="Naumoff D.G."/>
            <person name="Beletsky A.V."/>
            <person name="Rijpstra W.I.C."/>
            <person name="Sinninghe Damste J.S."/>
            <person name="Mardanov A.V."/>
            <person name="Ravin N.V."/>
            <person name="Dedysh S.N."/>
        </authorList>
    </citation>
    <scope>NUCLEOTIDE SEQUENCE [LARGE SCALE GENOMIC DNA]</scope>
    <source>
        <strain evidence="3">PL17</strain>
    </source>
</reference>
<protein>
    <submittedName>
        <fullName evidence="2">Uncharacterized protein</fullName>
    </submittedName>
</protein>
<dbReference type="KEGG" id="ftj:FTUN_6378"/>
<dbReference type="EMBL" id="CP053452">
    <property type="protein sequence ID" value="QJW98783.1"/>
    <property type="molecule type" value="Genomic_DNA"/>
</dbReference>
<evidence type="ECO:0000313" key="2">
    <source>
        <dbReference type="EMBL" id="QJW98783.1"/>
    </source>
</evidence>
<feature type="compositionally biased region" description="Basic and acidic residues" evidence="1">
    <location>
        <begin position="97"/>
        <end position="106"/>
    </location>
</feature>
<organism evidence="2 3">
    <name type="scientific">Frigoriglobus tundricola</name>
    <dbReference type="NCBI Taxonomy" id="2774151"/>
    <lineage>
        <taxon>Bacteria</taxon>
        <taxon>Pseudomonadati</taxon>
        <taxon>Planctomycetota</taxon>
        <taxon>Planctomycetia</taxon>
        <taxon>Gemmatales</taxon>
        <taxon>Gemmataceae</taxon>
        <taxon>Frigoriglobus</taxon>
    </lineage>
</organism>
<feature type="compositionally biased region" description="Low complexity" evidence="1">
    <location>
        <begin position="57"/>
        <end position="72"/>
    </location>
</feature>
<evidence type="ECO:0000313" key="3">
    <source>
        <dbReference type="Proteomes" id="UP000503447"/>
    </source>
</evidence>
<name>A0A6M5YZX5_9BACT</name>
<dbReference type="AlphaFoldDB" id="A0A6M5YZX5"/>
<accession>A0A6M5YZX5</accession>
<keyword evidence="3" id="KW-1185">Reference proteome</keyword>